<name>A0A091BZ22_9ENTE</name>
<dbReference type="SMART" id="SM00530">
    <property type="entry name" value="HTH_XRE"/>
    <property type="match status" value="1"/>
</dbReference>
<dbReference type="Pfam" id="PF01381">
    <property type="entry name" value="HTH_3"/>
    <property type="match status" value="1"/>
</dbReference>
<dbReference type="GO" id="GO:0003677">
    <property type="term" value="F:DNA binding"/>
    <property type="evidence" value="ECO:0007669"/>
    <property type="project" value="UniProtKB-KW"/>
</dbReference>
<dbReference type="GO" id="GO:0005829">
    <property type="term" value="C:cytosol"/>
    <property type="evidence" value="ECO:0007669"/>
    <property type="project" value="TreeGrafter"/>
</dbReference>
<evidence type="ECO:0000256" key="1">
    <source>
        <dbReference type="ARBA" id="ARBA00023125"/>
    </source>
</evidence>
<sequence length="110" mass="12677">MSTESLDKQISNQVKNFRKEQGLTQEGLAEKAGMDFSYIGRIERNKVNYSLNTINKIIVALGVTPAEFFEFLKLDEQESEIYQLLTKVNGSKKRDVLLNMIREMIELSEE</sequence>
<dbReference type="SUPFAM" id="SSF47413">
    <property type="entry name" value="lambda repressor-like DNA-binding domains"/>
    <property type="match status" value="1"/>
</dbReference>
<proteinExistence type="predicted"/>
<dbReference type="InterPro" id="IPR001387">
    <property type="entry name" value="Cro/C1-type_HTH"/>
</dbReference>
<organism evidence="3 4">
    <name type="scientific">Tetragenococcus muriaticus 3MR10-3</name>
    <dbReference type="NCBI Taxonomy" id="1302648"/>
    <lineage>
        <taxon>Bacteria</taxon>
        <taxon>Bacillati</taxon>
        <taxon>Bacillota</taxon>
        <taxon>Bacilli</taxon>
        <taxon>Lactobacillales</taxon>
        <taxon>Enterococcaceae</taxon>
        <taxon>Tetragenococcus</taxon>
    </lineage>
</organism>
<dbReference type="AlphaFoldDB" id="A0A091BZ22"/>
<accession>A0A091BZ22</accession>
<evidence type="ECO:0000313" key="3">
    <source>
        <dbReference type="EMBL" id="KFN89720.1"/>
    </source>
</evidence>
<protein>
    <recommendedName>
        <fullName evidence="2">HTH cro/C1-type domain-containing protein</fullName>
    </recommendedName>
</protein>
<dbReference type="PATRIC" id="fig|1302648.3.peg.1804"/>
<evidence type="ECO:0000313" key="4">
    <source>
        <dbReference type="Proteomes" id="UP000029381"/>
    </source>
</evidence>
<gene>
    <name evidence="3" type="ORF">TMU3MR103_1843</name>
</gene>
<dbReference type="PANTHER" id="PTHR46797">
    <property type="entry name" value="HTH-TYPE TRANSCRIPTIONAL REGULATOR"/>
    <property type="match status" value="1"/>
</dbReference>
<keyword evidence="1" id="KW-0238">DNA-binding</keyword>
<dbReference type="Proteomes" id="UP000029381">
    <property type="component" value="Unassembled WGS sequence"/>
</dbReference>
<dbReference type="CDD" id="cd00093">
    <property type="entry name" value="HTH_XRE"/>
    <property type="match status" value="1"/>
</dbReference>
<dbReference type="InterPro" id="IPR050807">
    <property type="entry name" value="TransReg_Diox_bact_type"/>
</dbReference>
<comment type="caution">
    <text evidence="3">The sequence shown here is derived from an EMBL/GenBank/DDBJ whole genome shotgun (WGS) entry which is preliminary data.</text>
</comment>
<dbReference type="PROSITE" id="PS50943">
    <property type="entry name" value="HTH_CROC1"/>
    <property type="match status" value="1"/>
</dbReference>
<reference evidence="3 4" key="1">
    <citation type="submission" date="2014-08" db="EMBL/GenBank/DDBJ databases">
        <title>Genome sequence of Tetragenococcus muriaticus.</title>
        <authorList>
            <person name="Chuea-nongthon C."/>
            <person name="Rodtong S."/>
            <person name="Yongsawatdigul J."/>
            <person name="Steele J.L."/>
            <person name="Liu X.-y."/>
            <person name="Speers J."/>
            <person name="Glasner J.D."/>
            <person name="Neeno-Eckwall E.C."/>
        </authorList>
    </citation>
    <scope>NUCLEOTIDE SEQUENCE [LARGE SCALE GENOMIC DNA]</scope>
    <source>
        <strain evidence="3 4">3MR10-3</strain>
    </source>
</reference>
<dbReference type="Gene3D" id="1.10.260.40">
    <property type="entry name" value="lambda repressor-like DNA-binding domains"/>
    <property type="match status" value="1"/>
</dbReference>
<dbReference type="PANTHER" id="PTHR46797:SF1">
    <property type="entry name" value="METHYLPHOSPHONATE SYNTHASE"/>
    <property type="match status" value="1"/>
</dbReference>
<dbReference type="EMBL" id="JPVT01000200">
    <property type="protein sequence ID" value="KFN89720.1"/>
    <property type="molecule type" value="Genomic_DNA"/>
</dbReference>
<dbReference type="RefSeq" id="WP_038024046.1">
    <property type="nucleotide sequence ID" value="NZ_JPVT01000200.1"/>
</dbReference>
<dbReference type="InterPro" id="IPR010982">
    <property type="entry name" value="Lambda_DNA-bd_dom_sf"/>
</dbReference>
<feature type="domain" description="HTH cro/C1-type" evidence="2">
    <location>
        <begin position="14"/>
        <end position="68"/>
    </location>
</feature>
<dbReference type="GO" id="GO:0003700">
    <property type="term" value="F:DNA-binding transcription factor activity"/>
    <property type="evidence" value="ECO:0007669"/>
    <property type="project" value="TreeGrafter"/>
</dbReference>
<evidence type="ECO:0000259" key="2">
    <source>
        <dbReference type="PROSITE" id="PS50943"/>
    </source>
</evidence>
<keyword evidence="4" id="KW-1185">Reference proteome</keyword>